<dbReference type="GO" id="GO:0050568">
    <property type="term" value="F:protein-glutamine glutaminase activity"/>
    <property type="evidence" value="ECO:0007669"/>
    <property type="project" value="UniProtKB-UniRule"/>
</dbReference>
<gene>
    <name evidence="3 4" type="primary">cheD</name>
    <name evidence="4" type="ORF">MAA8898_03360</name>
</gene>
<comment type="function">
    <text evidence="3">Probably deamidates glutamine residues to glutamate on methyl-accepting chemotaxis receptors (MCPs), playing an important role in chemotaxis.</text>
</comment>
<accession>A0A238KU41</accession>
<dbReference type="Proteomes" id="UP000207598">
    <property type="component" value="Unassembled WGS sequence"/>
</dbReference>
<dbReference type="InterPro" id="IPR038592">
    <property type="entry name" value="CheD-like_sf"/>
</dbReference>
<proteinExistence type="inferred from homology"/>
<dbReference type="CDD" id="cd16352">
    <property type="entry name" value="CheD"/>
    <property type="match status" value="1"/>
</dbReference>
<dbReference type="AlphaFoldDB" id="A0A238KU41"/>
<dbReference type="HAMAP" id="MF_01440">
    <property type="entry name" value="CheD"/>
    <property type="match status" value="1"/>
</dbReference>
<keyword evidence="1 3" id="KW-0145">Chemotaxis</keyword>
<evidence type="ECO:0000313" key="4">
    <source>
        <dbReference type="EMBL" id="SMX46208.1"/>
    </source>
</evidence>
<comment type="catalytic activity">
    <reaction evidence="3">
        <text>L-glutaminyl-[protein] + H2O = L-glutamyl-[protein] + NH4(+)</text>
        <dbReference type="Rhea" id="RHEA:16441"/>
        <dbReference type="Rhea" id="RHEA-COMP:10207"/>
        <dbReference type="Rhea" id="RHEA-COMP:10208"/>
        <dbReference type="ChEBI" id="CHEBI:15377"/>
        <dbReference type="ChEBI" id="CHEBI:28938"/>
        <dbReference type="ChEBI" id="CHEBI:29973"/>
        <dbReference type="ChEBI" id="CHEBI:30011"/>
        <dbReference type="EC" id="3.5.1.44"/>
    </reaction>
</comment>
<evidence type="ECO:0000256" key="1">
    <source>
        <dbReference type="ARBA" id="ARBA00022500"/>
    </source>
</evidence>
<evidence type="ECO:0000256" key="3">
    <source>
        <dbReference type="HAMAP-Rule" id="MF_01440"/>
    </source>
</evidence>
<dbReference type="EC" id="3.5.1.44" evidence="3"/>
<protein>
    <recommendedName>
        <fullName evidence="3">Probable chemoreceptor glutamine deamidase CheD</fullName>
        <ecNumber evidence="3">3.5.1.44</ecNumber>
    </recommendedName>
</protein>
<dbReference type="InterPro" id="IPR011324">
    <property type="entry name" value="Cytotoxic_necrot_fac-like_cat"/>
</dbReference>
<dbReference type="EMBL" id="FXYF01000009">
    <property type="protein sequence ID" value="SMX46208.1"/>
    <property type="molecule type" value="Genomic_DNA"/>
</dbReference>
<dbReference type="SUPFAM" id="SSF64438">
    <property type="entry name" value="CNF1/YfiH-like putative cysteine hydrolases"/>
    <property type="match status" value="1"/>
</dbReference>
<evidence type="ECO:0000256" key="2">
    <source>
        <dbReference type="ARBA" id="ARBA00022801"/>
    </source>
</evidence>
<dbReference type="OrthoDB" id="9807202at2"/>
<reference evidence="4 5" key="1">
    <citation type="submission" date="2017-05" db="EMBL/GenBank/DDBJ databases">
        <authorList>
            <person name="Song R."/>
            <person name="Chenine A.L."/>
            <person name="Ruprecht R.M."/>
        </authorList>
    </citation>
    <scope>NUCLEOTIDE SEQUENCE [LARGE SCALE GENOMIC DNA]</scope>
    <source>
        <strain evidence="4 5">CECT 8898</strain>
    </source>
</reference>
<sequence>MTKDQEQVINVVQGEFSISEQAEVMLTTVLGSCIAVCMFDPMRRIGGMNHFLLPSREGEHVANVRYGAYAMELLINGLLRQGADRSELRAKMFGGASMMGNLRDIGASNAAFARKFLSDEGIPCVAESVGGTSARRIRFWPTTGRVRQLMVSGDVAALPVEKPAPIPRPKRAEEITLF</sequence>
<dbReference type="GO" id="GO:0006935">
    <property type="term" value="P:chemotaxis"/>
    <property type="evidence" value="ECO:0007669"/>
    <property type="project" value="UniProtKB-UniRule"/>
</dbReference>
<evidence type="ECO:0000313" key="5">
    <source>
        <dbReference type="Proteomes" id="UP000207598"/>
    </source>
</evidence>
<keyword evidence="5" id="KW-1185">Reference proteome</keyword>
<organism evidence="4 5">
    <name type="scientific">Maliponia aquimaris</name>
    <dbReference type="NCBI Taxonomy" id="1673631"/>
    <lineage>
        <taxon>Bacteria</taxon>
        <taxon>Pseudomonadati</taxon>
        <taxon>Pseudomonadota</taxon>
        <taxon>Alphaproteobacteria</taxon>
        <taxon>Rhodobacterales</taxon>
        <taxon>Paracoccaceae</taxon>
        <taxon>Maliponia</taxon>
    </lineage>
</organism>
<dbReference type="Pfam" id="PF03975">
    <property type="entry name" value="CheD"/>
    <property type="match status" value="1"/>
</dbReference>
<dbReference type="RefSeq" id="WP_094022149.1">
    <property type="nucleotide sequence ID" value="NZ_FXYF01000009.1"/>
</dbReference>
<dbReference type="PANTHER" id="PTHR35147:SF3">
    <property type="entry name" value="CHEMORECEPTOR GLUTAMINE DEAMIDASE CHED 1-RELATED"/>
    <property type="match status" value="1"/>
</dbReference>
<dbReference type="PANTHER" id="PTHR35147">
    <property type="entry name" value="CHEMORECEPTOR GLUTAMINE DEAMIDASE CHED-RELATED"/>
    <property type="match status" value="1"/>
</dbReference>
<name>A0A238KU41_9RHOB</name>
<keyword evidence="2 3" id="KW-0378">Hydrolase</keyword>
<comment type="similarity">
    <text evidence="3">Belongs to the CheD family.</text>
</comment>
<keyword evidence="4" id="KW-0675">Receptor</keyword>
<dbReference type="Gene3D" id="3.30.1330.200">
    <property type="match status" value="1"/>
</dbReference>
<dbReference type="InterPro" id="IPR005659">
    <property type="entry name" value="Chemorcpt_Glu_NH3ase_CheD"/>
</dbReference>